<dbReference type="Pfam" id="PF00132">
    <property type="entry name" value="Hexapep"/>
    <property type="match status" value="1"/>
</dbReference>
<proteinExistence type="predicted"/>
<accession>A0A221KBA9</accession>
<name>A0A221KBA9_VITFI</name>
<protein>
    <submittedName>
        <fullName evidence="1">Carbonic anhydrase</fullName>
    </submittedName>
</protein>
<dbReference type="AlphaFoldDB" id="A0A221KBA9"/>
<dbReference type="Gene3D" id="2.160.10.10">
    <property type="entry name" value="Hexapeptide repeat proteins"/>
    <property type="match status" value="1"/>
</dbReference>
<dbReference type="InterPro" id="IPR051159">
    <property type="entry name" value="Hexapeptide_acetyltransf"/>
</dbReference>
<evidence type="ECO:0000313" key="2">
    <source>
        <dbReference type="Proteomes" id="UP000199729"/>
    </source>
</evidence>
<dbReference type="Proteomes" id="UP000199729">
    <property type="component" value="Chromosome"/>
</dbReference>
<organism evidence="1 2">
    <name type="scientific">Vitreoscilla filiformis</name>
    <dbReference type="NCBI Taxonomy" id="63"/>
    <lineage>
        <taxon>Bacteria</taxon>
        <taxon>Pseudomonadati</taxon>
        <taxon>Pseudomonadota</taxon>
        <taxon>Betaproteobacteria</taxon>
        <taxon>Neisseriales</taxon>
        <taxon>Neisseriaceae</taxon>
        <taxon>Vitreoscilla</taxon>
    </lineage>
</organism>
<dbReference type="KEGG" id="vff:VITFI_CDS0490"/>
<keyword evidence="2" id="KW-1185">Reference proteome</keyword>
<gene>
    <name evidence="1" type="ORF">VITFI_CDS0490</name>
</gene>
<dbReference type="SUPFAM" id="SSF51161">
    <property type="entry name" value="Trimeric LpxA-like enzymes"/>
    <property type="match status" value="1"/>
</dbReference>
<dbReference type="InterPro" id="IPR011004">
    <property type="entry name" value="Trimer_LpxA-like_sf"/>
</dbReference>
<sequence length="187" mass="19331">MALIGYTLDAALARLRALAWRALGVRSATHAKAHAGSRVRCAWGHGELGAGAELYRDVQVLCTGAGRFHLGARSHIAPGGYLLVGASRLHIGAGVAIGPQVAIFCEANGARAGVPFVEQHVSAPVHIGDNVFLGARVTVLPGAVIERDVVVAAHAVVRGRLASGFVYGGVPARALHPLRPAERPDPS</sequence>
<reference evidence="1 2" key="1">
    <citation type="submission" date="2017-07" db="EMBL/GenBank/DDBJ databases">
        <title>Complete Genome Sequence of the cosmetic ferment Vitreoscilla filiformis (ATCC15551).</title>
        <authorList>
            <person name="Contreras S."/>
            <person name="Sagory-Zalkind P."/>
            <person name="Blanquart H."/>
            <person name="Iltis A."/>
            <person name="Morand S.C."/>
        </authorList>
    </citation>
    <scope>NUCLEOTIDE SEQUENCE [LARGE SCALE GENOMIC DNA]</scope>
    <source>
        <strain evidence="1 2">ATCC 15551</strain>
    </source>
</reference>
<dbReference type="PANTHER" id="PTHR23416">
    <property type="entry name" value="SIALIC ACID SYNTHASE-RELATED"/>
    <property type="match status" value="1"/>
</dbReference>
<dbReference type="InterPro" id="IPR001451">
    <property type="entry name" value="Hexapep"/>
</dbReference>
<dbReference type="PANTHER" id="PTHR23416:SF78">
    <property type="entry name" value="LIPOPOLYSACCHARIDE BIOSYNTHESIS O-ACETYL TRANSFERASE WBBJ-RELATED"/>
    <property type="match status" value="1"/>
</dbReference>
<dbReference type="EMBL" id="CP022423">
    <property type="protein sequence ID" value="ASM76269.1"/>
    <property type="molecule type" value="Genomic_DNA"/>
</dbReference>
<evidence type="ECO:0000313" key="1">
    <source>
        <dbReference type="EMBL" id="ASM76269.1"/>
    </source>
</evidence>